<evidence type="ECO:0000313" key="2">
    <source>
        <dbReference type="Proteomes" id="UP000271603"/>
    </source>
</evidence>
<dbReference type="InterPro" id="IPR010351">
    <property type="entry name" value="DUF943"/>
</dbReference>
<gene>
    <name evidence="1" type="ORF">NCTC9419_00493</name>
</gene>
<dbReference type="AlphaFoldDB" id="A0A3S4FMT6"/>
<accession>A0A3S4FMT6</accession>
<dbReference type="Pfam" id="PF06092">
    <property type="entry name" value="DUF943"/>
    <property type="match status" value="1"/>
</dbReference>
<protein>
    <submittedName>
        <fullName evidence="1">Enterobacterial putative membrane protein (DUF943)</fullName>
    </submittedName>
</protein>
<dbReference type="RefSeq" id="WP_015673043.1">
    <property type="nucleotide sequence ID" value="NZ_JAERKC010000022.1"/>
</dbReference>
<evidence type="ECO:0000313" key="1">
    <source>
        <dbReference type="EMBL" id="VEA68550.1"/>
    </source>
</evidence>
<dbReference type="EMBL" id="LR134155">
    <property type="protein sequence ID" value="VEA68550.1"/>
    <property type="molecule type" value="Genomic_DNA"/>
</dbReference>
<dbReference type="Proteomes" id="UP000271603">
    <property type="component" value="Chromosome"/>
</dbReference>
<name>A0A3S4FMT6_SERRU</name>
<organism evidence="1 2">
    <name type="scientific">Serratia rubidaea</name>
    <name type="common">Serratia marinorubra</name>
    <dbReference type="NCBI Taxonomy" id="61652"/>
    <lineage>
        <taxon>Bacteria</taxon>
        <taxon>Pseudomonadati</taxon>
        <taxon>Pseudomonadota</taxon>
        <taxon>Gammaproteobacteria</taxon>
        <taxon>Enterobacterales</taxon>
        <taxon>Yersiniaceae</taxon>
        <taxon>Serratia</taxon>
    </lineage>
</organism>
<proteinExistence type="predicted"/>
<reference evidence="1 2" key="1">
    <citation type="submission" date="2018-12" db="EMBL/GenBank/DDBJ databases">
        <authorList>
            <consortium name="Pathogen Informatics"/>
        </authorList>
    </citation>
    <scope>NUCLEOTIDE SEQUENCE [LARGE SCALE GENOMIC DNA]</scope>
    <source>
        <strain evidence="1 2">NCTC9419</strain>
    </source>
</reference>
<sequence>MRIFAIAILAALLGGFYYIFLAESDVAVIDAHYDGSTAAVIVDRLPSAEAEKIAWWKSNQQKIREKYRIPSGGTGPFLIMVYAFGDGYKEEGKEDRVCFSDMKPPRNCIDKNILMMVWRTREGGVKYEF</sequence>